<reference evidence="4" key="1">
    <citation type="submission" date="2022-09" db="EMBL/GenBank/DDBJ databases">
        <title>Aureispira anguillicida sp. nov., isolated from Leptocephalus of Japanese eel Anguilla japonica.</title>
        <authorList>
            <person name="Yuasa K."/>
            <person name="Mekata T."/>
            <person name="Ikunari K."/>
        </authorList>
    </citation>
    <scope>NUCLEOTIDE SEQUENCE</scope>
    <source>
        <strain evidence="4">EL160426</strain>
    </source>
</reference>
<dbReference type="CDD" id="cd00397">
    <property type="entry name" value="DNA_BRE_C"/>
    <property type="match status" value="1"/>
</dbReference>
<dbReference type="Gene3D" id="1.10.443.10">
    <property type="entry name" value="Intergrase catalytic core"/>
    <property type="match status" value="1"/>
</dbReference>
<feature type="domain" description="Tyr recombinase" evidence="3">
    <location>
        <begin position="164"/>
        <end position="344"/>
    </location>
</feature>
<dbReference type="AlphaFoldDB" id="A0A916DUH5"/>
<dbReference type="GO" id="GO:0003677">
    <property type="term" value="F:DNA binding"/>
    <property type="evidence" value="ECO:0007669"/>
    <property type="project" value="UniProtKB-KW"/>
</dbReference>
<gene>
    <name evidence="4" type="ORF">AsAng_0034270</name>
</gene>
<dbReference type="GO" id="GO:0006310">
    <property type="term" value="P:DNA recombination"/>
    <property type="evidence" value="ECO:0007669"/>
    <property type="project" value="UniProtKB-KW"/>
</dbReference>
<dbReference type="InterPro" id="IPR013762">
    <property type="entry name" value="Integrase-like_cat_sf"/>
</dbReference>
<dbReference type="PROSITE" id="PS51898">
    <property type="entry name" value="TYR_RECOMBINASE"/>
    <property type="match status" value="1"/>
</dbReference>
<dbReference type="InterPro" id="IPR010998">
    <property type="entry name" value="Integrase_recombinase_N"/>
</dbReference>
<dbReference type="KEGG" id="aup:AsAng_0034270"/>
<evidence type="ECO:0000313" key="5">
    <source>
        <dbReference type="Proteomes" id="UP001060919"/>
    </source>
</evidence>
<dbReference type="GO" id="GO:0015074">
    <property type="term" value="P:DNA integration"/>
    <property type="evidence" value="ECO:0007669"/>
    <property type="project" value="InterPro"/>
</dbReference>
<evidence type="ECO:0000256" key="1">
    <source>
        <dbReference type="ARBA" id="ARBA00023125"/>
    </source>
</evidence>
<organism evidence="4 5">
    <name type="scientific">Aureispira anguillae</name>
    <dbReference type="NCBI Taxonomy" id="2864201"/>
    <lineage>
        <taxon>Bacteria</taxon>
        <taxon>Pseudomonadati</taxon>
        <taxon>Bacteroidota</taxon>
        <taxon>Saprospiria</taxon>
        <taxon>Saprospirales</taxon>
        <taxon>Saprospiraceae</taxon>
        <taxon>Aureispira</taxon>
    </lineage>
</organism>
<keyword evidence="2" id="KW-0233">DNA recombination</keyword>
<dbReference type="Pfam" id="PF00589">
    <property type="entry name" value="Phage_integrase"/>
    <property type="match status" value="1"/>
</dbReference>
<dbReference type="Proteomes" id="UP001060919">
    <property type="component" value="Chromosome"/>
</dbReference>
<evidence type="ECO:0000259" key="3">
    <source>
        <dbReference type="PROSITE" id="PS51898"/>
    </source>
</evidence>
<evidence type="ECO:0000256" key="2">
    <source>
        <dbReference type="ARBA" id="ARBA00023172"/>
    </source>
</evidence>
<accession>A0A916DUH5</accession>
<keyword evidence="5" id="KW-1185">Reference proteome</keyword>
<dbReference type="EMBL" id="AP026867">
    <property type="protein sequence ID" value="BDS12702.1"/>
    <property type="molecule type" value="Genomic_DNA"/>
</dbReference>
<dbReference type="RefSeq" id="WP_264788061.1">
    <property type="nucleotide sequence ID" value="NZ_AP026867.1"/>
</dbReference>
<proteinExistence type="predicted"/>
<name>A0A916DUH5_9BACT</name>
<protein>
    <submittedName>
        <fullName evidence="4">Site-specific integrase</fullName>
    </submittedName>
</protein>
<dbReference type="InterPro" id="IPR002104">
    <property type="entry name" value="Integrase_catalytic"/>
</dbReference>
<evidence type="ECO:0000313" key="4">
    <source>
        <dbReference type="EMBL" id="BDS12702.1"/>
    </source>
</evidence>
<dbReference type="Gene3D" id="1.10.150.130">
    <property type="match status" value="1"/>
</dbReference>
<sequence length="349" mass="41568">MITGKKILPKLHDYGGNTNKQWFIHFYDDEGKRIRIYKGINHLTTAKQRHEAAQRIIKQILQTRKGLTHQKIKAAIIDALENRKPTWRKKTYQCKKSKIFIFLEWMENKDWIEKSIKDFFQYLTNKHINPSTYNDYILNVRNALQWIGEEDLIKDVQRRKKSPVPAAYFTRSQIDYLSKVMKNKDPQLWFFVQFIYYCFLRPRTELRHLKVGDIMLEDQKIVVHPDIAKNKKLQYITIPDAFFPVVQKKIQGRNPNEYLFEGKQYLKPMGENTMGERHRLLLKELSFDTKRYKMYSWKHTGAVMAVKAGVHVKQLQIQLRHHSLDQVDEYLRQLGVSDLGDLRANFPGI</sequence>
<keyword evidence="1" id="KW-0238">DNA-binding</keyword>
<dbReference type="SUPFAM" id="SSF56349">
    <property type="entry name" value="DNA breaking-rejoining enzymes"/>
    <property type="match status" value="1"/>
</dbReference>
<dbReference type="InterPro" id="IPR011010">
    <property type="entry name" value="DNA_brk_join_enz"/>
</dbReference>